<feature type="region of interest" description="Disordered" evidence="4">
    <location>
        <begin position="2063"/>
        <end position="2090"/>
    </location>
</feature>
<feature type="compositionally biased region" description="Polar residues" evidence="4">
    <location>
        <begin position="55"/>
        <end position="68"/>
    </location>
</feature>
<feature type="compositionally biased region" description="Basic and acidic residues" evidence="4">
    <location>
        <begin position="1644"/>
        <end position="1680"/>
    </location>
</feature>
<feature type="compositionally biased region" description="Polar residues" evidence="4">
    <location>
        <begin position="1892"/>
        <end position="1904"/>
    </location>
</feature>
<feature type="compositionally biased region" description="Polar residues" evidence="4">
    <location>
        <begin position="1945"/>
        <end position="1967"/>
    </location>
</feature>
<feature type="region of interest" description="Disordered" evidence="4">
    <location>
        <begin position="2181"/>
        <end position="2279"/>
    </location>
</feature>
<evidence type="ECO:0000256" key="3">
    <source>
        <dbReference type="ARBA" id="ARBA00023212"/>
    </source>
</evidence>
<feature type="compositionally biased region" description="Basic residues" evidence="4">
    <location>
        <begin position="40"/>
        <end position="53"/>
    </location>
</feature>
<gene>
    <name evidence="6" type="ORF">TWF506_009721</name>
</gene>
<evidence type="ECO:0000313" key="7">
    <source>
        <dbReference type="Proteomes" id="UP001307849"/>
    </source>
</evidence>
<feature type="compositionally biased region" description="Basic and acidic residues" evidence="4">
    <location>
        <begin position="1149"/>
        <end position="1158"/>
    </location>
</feature>
<dbReference type="InterPro" id="IPR003108">
    <property type="entry name" value="GAR_dom"/>
</dbReference>
<feature type="region of interest" description="Disordered" evidence="4">
    <location>
        <begin position="803"/>
        <end position="826"/>
    </location>
</feature>
<feature type="compositionally biased region" description="Polar residues" evidence="4">
    <location>
        <begin position="2223"/>
        <end position="2249"/>
    </location>
</feature>
<feature type="region of interest" description="Disordered" evidence="4">
    <location>
        <begin position="840"/>
        <end position="870"/>
    </location>
</feature>
<feature type="compositionally biased region" description="Polar residues" evidence="4">
    <location>
        <begin position="1790"/>
        <end position="1813"/>
    </location>
</feature>
<organism evidence="6 7">
    <name type="scientific">Arthrobotrys conoides</name>
    <dbReference type="NCBI Taxonomy" id="74498"/>
    <lineage>
        <taxon>Eukaryota</taxon>
        <taxon>Fungi</taxon>
        <taxon>Dikarya</taxon>
        <taxon>Ascomycota</taxon>
        <taxon>Pezizomycotina</taxon>
        <taxon>Orbiliomycetes</taxon>
        <taxon>Orbiliales</taxon>
        <taxon>Orbiliaceae</taxon>
        <taxon>Arthrobotrys</taxon>
    </lineage>
</organism>
<feature type="compositionally biased region" description="Low complexity" evidence="4">
    <location>
        <begin position="1705"/>
        <end position="1715"/>
    </location>
</feature>
<protein>
    <recommendedName>
        <fullName evidence="5">GAR domain-containing protein</fullName>
    </recommendedName>
</protein>
<accession>A0AAN8NIY9</accession>
<feature type="compositionally biased region" description="Low complexity" evidence="4">
    <location>
        <begin position="78"/>
        <end position="90"/>
    </location>
</feature>
<evidence type="ECO:0000256" key="1">
    <source>
        <dbReference type="ARBA" id="ARBA00004245"/>
    </source>
</evidence>
<evidence type="ECO:0000313" key="6">
    <source>
        <dbReference type="EMBL" id="KAK6510618.1"/>
    </source>
</evidence>
<dbReference type="Pfam" id="PF02187">
    <property type="entry name" value="GAS2"/>
    <property type="match status" value="1"/>
</dbReference>
<feature type="region of interest" description="Disordered" evidence="4">
    <location>
        <begin position="2292"/>
        <end position="2312"/>
    </location>
</feature>
<feature type="compositionally biased region" description="Acidic residues" evidence="4">
    <location>
        <begin position="442"/>
        <end position="453"/>
    </location>
</feature>
<feature type="region of interest" description="Disordered" evidence="4">
    <location>
        <begin position="1400"/>
        <end position="1421"/>
    </location>
</feature>
<dbReference type="GO" id="GO:0008017">
    <property type="term" value="F:microtubule binding"/>
    <property type="evidence" value="ECO:0007669"/>
    <property type="project" value="InterPro"/>
</dbReference>
<dbReference type="PANTHER" id="PTHR12239">
    <property type="entry name" value="PROTEIN CBG20215-RELATED"/>
    <property type="match status" value="1"/>
</dbReference>
<dbReference type="PROSITE" id="PS51460">
    <property type="entry name" value="GAR"/>
    <property type="match status" value="1"/>
</dbReference>
<feature type="region of interest" description="Disordered" evidence="4">
    <location>
        <begin position="1"/>
        <end position="99"/>
    </location>
</feature>
<feature type="domain" description="GAR" evidence="5">
    <location>
        <begin position="2083"/>
        <end position="2158"/>
    </location>
</feature>
<feature type="region of interest" description="Disordered" evidence="4">
    <location>
        <begin position="181"/>
        <end position="253"/>
    </location>
</feature>
<keyword evidence="7" id="KW-1185">Reference proteome</keyword>
<feature type="compositionally biased region" description="Basic and acidic residues" evidence="4">
    <location>
        <begin position="950"/>
        <end position="959"/>
    </location>
</feature>
<evidence type="ECO:0000256" key="4">
    <source>
        <dbReference type="SAM" id="MobiDB-lite"/>
    </source>
</evidence>
<comment type="caution">
    <text evidence="6">The sequence shown here is derived from an EMBL/GenBank/DDBJ whole genome shotgun (WGS) entry which is preliminary data.</text>
</comment>
<name>A0AAN8NIY9_9PEZI</name>
<dbReference type="EMBL" id="JAVHJM010000007">
    <property type="protein sequence ID" value="KAK6510618.1"/>
    <property type="molecule type" value="Genomic_DNA"/>
</dbReference>
<dbReference type="PANTHER" id="PTHR12239:SF41">
    <property type="entry name" value="MEMBRANE ASSOCIATED PROTEIN, PUTATIVE-RELATED"/>
    <property type="match status" value="1"/>
</dbReference>
<proteinExistence type="predicted"/>
<feature type="compositionally biased region" description="Acidic residues" evidence="4">
    <location>
        <begin position="1445"/>
        <end position="1456"/>
    </location>
</feature>
<feature type="compositionally biased region" description="Pro residues" evidence="4">
    <location>
        <begin position="1"/>
        <end position="22"/>
    </location>
</feature>
<feature type="region of interest" description="Disordered" evidence="4">
    <location>
        <begin position="926"/>
        <end position="959"/>
    </location>
</feature>
<feature type="compositionally biased region" description="Low complexity" evidence="4">
    <location>
        <begin position="2181"/>
        <end position="2197"/>
    </location>
</feature>
<feature type="region of interest" description="Disordered" evidence="4">
    <location>
        <begin position="1445"/>
        <end position="1485"/>
    </location>
</feature>
<dbReference type="InterPro" id="IPR052293">
    <property type="entry name" value="SRRP"/>
</dbReference>
<evidence type="ECO:0000259" key="5">
    <source>
        <dbReference type="PROSITE" id="PS51460"/>
    </source>
</evidence>
<evidence type="ECO:0000256" key="2">
    <source>
        <dbReference type="ARBA" id="ARBA00022490"/>
    </source>
</evidence>
<feature type="compositionally biased region" description="Basic and acidic residues" evidence="4">
    <location>
        <begin position="1457"/>
        <end position="1466"/>
    </location>
</feature>
<dbReference type="GO" id="GO:0005856">
    <property type="term" value="C:cytoskeleton"/>
    <property type="evidence" value="ECO:0007669"/>
    <property type="project" value="UniProtKB-SubCell"/>
</dbReference>
<keyword evidence="2" id="KW-0963">Cytoplasm</keyword>
<feature type="compositionally biased region" description="Low complexity" evidence="4">
    <location>
        <begin position="428"/>
        <end position="441"/>
    </location>
</feature>
<feature type="region of interest" description="Disordered" evidence="4">
    <location>
        <begin position="2421"/>
        <end position="2467"/>
    </location>
</feature>
<feature type="compositionally biased region" description="Low complexity" evidence="4">
    <location>
        <begin position="403"/>
        <end position="413"/>
    </location>
</feature>
<comment type="subcellular location">
    <subcellularLocation>
        <location evidence="1">Cytoplasm</location>
        <location evidence="1">Cytoskeleton</location>
    </subcellularLocation>
</comment>
<dbReference type="Proteomes" id="UP001307849">
    <property type="component" value="Unassembled WGS sequence"/>
</dbReference>
<feature type="region of interest" description="Disordered" evidence="4">
    <location>
        <begin position="289"/>
        <end position="321"/>
    </location>
</feature>
<feature type="compositionally biased region" description="Low complexity" evidence="4">
    <location>
        <begin position="374"/>
        <end position="387"/>
    </location>
</feature>
<dbReference type="SUPFAM" id="SSF143575">
    <property type="entry name" value="GAS2 domain-like"/>
    <property type="match status" value="1"/>
</dbReference>
<dbReference type="Gene3D" id="3.30.920.20">
    <property type="entry name" value="Gas2-like domain"/>
    <property type="match status" value="1"/>
</dbReference>
<feature type="region of interest" description="Disordered" evidence="4">
    <location>
        <begin position="1600"/>
        <end position="2024"/>
    </location>
</feature>
<feature type="compositionally biased region" description="Basic and acidic residues" evidence="4">
    <location>
        <begin position="926"/>
        <end position="941"/>
    </location>
</feature>
<feature type="compositionally biased region" description="Polar residues" evidence="4">
    <location>
        <begin position="1754"/>
        <end position="1778"/>
    </location>
</feature>
<feature type="compositionally biased region" description="Low complexity" evidence="4">
    <location>
        <begin position="220"/>
        <end position="242"/>
    </location>
</feature>
<feature type="region of interest" description="Disordered" evidence="4">
    <location>
        <begin position="358"/>
        <end position="453"/>
    </location>
</feature>
<feature type="compositionally biased region" description="Polar residues" evidence="4">
    <location>
        <begin position="2198"/>
        <end position="2208"/>
    </location>
</feature>
<sequence>MSSSPLSPPSPPPSQSSRPPPIQTTFSSPLSLPTLDRPRPPNHHHHHHNHHHLSNPPSALTTPKTSPHSARFYHPHKSTSSNPSSAISSSHPDPLLSRLTPTTITKMSDQDFLPGEKEVGVWAASAAEKIDSWLEEVEAWEAVTFWSRTDGEGFRIPSRKDGGRKKRRKIDLEVDVIKTSGSLVSTGGGGGGKEAGHSDINGKSTKLPVARRLFTEEHSSSSTSPTLDKSSTKPAASSSTSKNNGIRIPSLKLSQKTKDTLSMSQIDELLSPTATPLLAKRLDLDNIHHNGSSSPMTPGRLWTSNNSNNNNPNRPLSPFSPYEKLQKRRSLQVSHGLIGTGAFGLGISTGAGTPTILKRQTFDFTPRDDKDTIRSVSGGSYRPSSSPTKSAPLEGNPFLGALPPTSNPTSTSPRLDPATDSETDLIHSSSPSSPIFSSTESSSEEEDDIEEEDSLKFLGSLTQKTLTYISTRITTISTSLSELDIEGLKSRVLHFKSQQIDELGNGRMSDSLAVITATTLQLLPPLHRLWGLLDIWGVRVEVCRVVPTFLENLRKAEGIILPFSSFVSSKSGKEKREVDDEGKRWLEEIAEGVPEDSVQESTLWTLERGVDVVWEKRKAEVVEVVGMCGKIIDGMLDLLEGREETVPEEWIDRLEAVEGALENWAFGEEGRAEELKRKWKGVVVRRREDEERVYEEEVERRRFEAAERARRVEEERLEMERLEKEEEQRQNFLAEQERLRKEEEKRVRQAEEERLRQEADERLKVEEGERQQREELERLQKLEAERLRLEEEERLLKIEEERRLQAEEEERIQKEAEAKRRREEEDERLRLAYLEQVKKDEEEKKKKEIEEEFSRKLADQEAERRKAEEQRIREIEERMMRKYEEMERLAEEEERKKAEEALKLAETPIFAPVPVDTEQIITATAVDREERPLTSESKIHLNDAPPHALEPQRETPSELPMREVEVNSDSGVVDVLPLISEDIEAEALGESEVVVKNVPILLETEEETPVDSKEAFKLAMPPQMQVPLLTPIVEERLTPMIGVGKSGEEVGGAPFFGPEVEVQKIAVVSEQKLEEESVEELQVEVVRPAEPVAIEIVADITPALTQNHVSDEVQEQPEELPTRAVSPIPLEPTRVVSPIPLEPAQESFLEDKESKGDRSISPFEPTDVSPPPEPQATQTAPEPTKVQEPLAESQTHQSSPVSTPSPKPTEEEEDAGEDTVIINSYYDESAPSSPILPAHEIITDVVEESILPVSPLQTPPRPKSKSNGQLDIVTDISRPISPVLNVPESVPVLKIQAATPIEGRHASVVLDMVDLADQLGGYSGGYDDFEEEEFMEPDVRVVISEEGDGFLEPGVEGVPELSTEVIEPRPLGVEPREVQAVDVPSSPKASPAKVIEKARMTASTKATEEVKPTPTTFERLSQPSPYLAPAALAADDYVSDIDDSDVATEADDEEFQEELRKERLGEDSLSPVLPTTSKFDTATKSPLKAETEQLNGTEVQDSGSVTVQVNGAEVELASESPKKLVEPVVQVQHNNVKDVVGTQGGKFQLSGFYKPKKKPVIESFGSLQSLDVAKDETSQASLSPTGSVIHHQLDDSFGQSFNQSFNSARSEDTVPDAIGPDITIDEPVADPVPQTPTIEEEEVSPIKEEFGDVRFGEDESELKRQEPEVTVDGKTKENTLLRRGSKAQEPRPVYNFPTPPKPRQSSVSSSTSSSSKVTEAAARPARHQGIRRVSSIPTIAPPRTQVPKEVNAQDGRSTPQLQRPSQIPSGRSSRQNLRPESRLSGIPKKASSNHLAEESASTGLPKKVSSNNLAAEGGRSVLRKPSSSHLPTAAVPKRTSSANKTEPALAKKKGSISGLSSREIAPKTSTQELRNIPSRTSSRIGSRATLRGQGSTQSLKSLPSPTLARDPAPQAFDNGLKGQGSKSSLRGFQLPTQTPQPSPSHLSKYQAPQSHASSPTYEPNQTIKVVKRKNNLSTKAPLSQHRAPVSEKERQNGAKSPDGPTPDFPSLRHVLNPPSTPMKGKELEDRLERKIHKILIGLPTLTMTPSPMKKPVPPPINTSIEPPARPRAGESKLPVARTPSTPTIGQAPNLTVSSKRTISQPGEVKMYHLHKSDEESPVKLFVRLVGDKGERVMVRVGGGWADLKEYLIEYASHHGIQGQRKTPIESVVEFGDDARSLRASGSNSSLRSSYRGSPTPTFGNSRPSSPLAVRGTPGRAESPYSSRKQLQESPRYSYNGSERTQTRGSPITPKYDRPVTPGSAGMQHRDTYTSPNSLNADRLLSANNFRRPTSRLSFGDFPDTNELPSGMPSIPSVPLGLAGPKSRNLEISAEKQAWVDGMLGQVRKASAERNVRLGLPRMGSANSLQSGGGSAIVDDDNVSVGSGSGIGSVGSGGIGIGGSGGPRLTDMGRVGGTRRMYATGTTKPVGYLGMQKGAKGSSSSLRQAESGREGDVASGKQASSRGG</sequence>
<dbReference type="InterPro" id="IPR036534">
    <property type="entry name" value="GAR_dom_sf"/>
</dbReference>
<feature type="region of interest" description="Disordered" evidence="4">
    <location>
        <begin position="1109"/>
        <end position="1216"/>
    </location>
</feature>
<reference evidence="6 7" key="1">
    <citation type="submission" date="2019-10" db="EMBL/GenBank/DDBJ databases">
        <authorList>
            <person name="Palmer J.M."/>
        </authorList>
    </citation>
    <scope>NUCLEOTIDE SEQUENCE [LARGE SCALE GENOMIC DNA]</scope>
    <source>
        <strain evidence="6 7">TWF506</strain>
    </source>
</reference>
<keyword evidence="3" id="KW-0206">Cytoskeleton</keyword>
<feature type="compositionally biased region" description="Polar residues" evidence="4">
    <location>
        <begin position="1473"/>
        <end position="1484"/>
    </location>
</feature>
<feature type="compositionally biased region" description="Polar residues" evidence="4">
    <location>
        <begin position="1867"/>
        <end position="1884"/>
    </location>
</feature>
<feature type="compositionally biased region" description="Low complexity" evidence="4">
    <location>
        <begin position="304"/>
        <end position="321"/>
    </location>
</feature>